<reference evidence="2" key="1">
    <citation type="submission" date="2015-06" db="EMBL/GenBank/DDBJ databases">
        <title>High-throughput detection of wild bee species with mitogenome skimming and resequencing (mt-S/R).</title>
        <authorList>
            <person name="Tang M."/>
            <person name="Hardman C."/>
            <person name="Ji Y."/>
            <person name="Meng G."/>
            <person name="Liu S."/>
            <person name="Tan M."/>
            <person name="Yang S."/>
            <person name="Yang C."/>
            <person name="Moss E."/>
            <person name="Nevard T."/>
            <person name="Potts S.G."/>
            <person name="Zhou X."/>
            <person name="Yu D.W."/>
        </authorList>
    </citation>
    <scope>NUCLEOTIDE SEQUENCE</scope>
</reference>
<feature type="transmembrane region" description="Helical" evidence="1">
    <location>
        <begin position="42"/>
        <end position="67"/>
    </location>
</feature>
<protein>
    <submittedName>
        <fullName evidence="2">NADH dehydrogenase subunit 6</fullName>
    </submittedName>
</protein>
<keyword evidence="1" id="KW-0472">Membrane</keyword>
<keyword evidence="1" id="KW-0812">Transmembrane</keyword>
<geneLocation type="mitochondrion" evidence="2"/>
<feature type="transmembrane region" description="Helical" evidence="1">
    <location>
        <begin position="120"/>
        <end position="140"/>
    </location>
</feature>
<dbReference type="AlphaFoldDB" id="A0A0S2LTV9"/>
<organism evidence="2">
    <name type="scientific">Hylaeus dilatatus</name>
    <dbReference type="NCBI Taxonomy" id="1542591"/>
    <lineage>
        <taxon>Eukaryota</taxon>
        <taxon>Metazoa</taxon>
        <taxon>Ecdysozoa</taxon>
        <taxon>Arthropoda</taxon>
        <taxon>Hexapoda</taxon>
        <taxon>Insecta</taxon>
        <taxon>Pterygota</taxon>
        <taxon>Neoptera</taxon>
        <taxon>Endopterygota</taxon>
        <taxon>Hymenoptera</taxon>
        <taxon>Apocrita</taxon>
        <taxon>Aculeata</taxon>
        <taxon>Apoidea</taxon>
        <taxon>Anthophila</taxon>
        <taxon>Colletidae</taxon>
        <taxon>Hylaeinae</taxon>
        <taxon>Hylaeus</taxon>
        <taxon>Lambdopsis</taxon>
    </lineage>
</organism>
<name>A0A0S2LTV9_9HYME</name>
<sequence length="143" mass="17420">MFQFIIIPIIMNNFHPLNMMILFMLFTMSILMLNYLNYNITLYLLMIFISIIGGIMIMFLYFTSLINNYKMKMNNKEKFLIMMLSIFNTMILFMFIKSNIPIEESKFLIKIYNIYLIYTYPYNLMTYLSIIYLFYSLTLIMKM</sequence>
<gene>
    <name evidence="2" type="primary">ND6</name>
</gene>
<accession>A0A0S2LTV9</accession>
<dbReference type="EMBL" id="KT164646">
    <property type="protein sequence ID" value="ALO64655.1"/>
    <property type="molecule type" value="Genomic_DNA"/>
</dbReference>
<feature type="transmembrane region" description="Helical" evidence="1">
    <location>
        <begin position="79"/>
        <end position="100"/>
    </location>
</feature>
<evidence type="ECO:0000313" key="2">
    <source>
        <dbReference type="EMBL" id="ALO64655.1"/>
    </source>
</evidence>
<keyword evidence="2" id="KW-0496">Mitochondrion</keyword>
<keyword evidence="1" id="KW-1133">Transmembrane helix</keyword>
<feature type="transmembrane region" description="Helical" evidence="1">
    <location>
        <begin position="17"/>
        <end position="36"/>
    </location>
</feature>
<proteinExistence type="predicted"/>
<evidence type="ECO:0000256" key="1">
    <source>
        <dbReference type="SAM" id="Phobius"/>
    </source>
</evidence>